<reference evidence="2" key="1">
    <citation type="journal article" date="2013" name="Science">
        <title>Gene transfer from bacteria and archaea facilitated evolution of an extremophilic eukaryote.</title>
        <authorList>
            <person name="Schonknecht G."/>
            <person name="Chen W.H."/>
            <person name="Ternes C.M."/>
            <person name="Barbier G.G."/>
            <person name="Shrestha R.P."/>
            <person name="Stanke M."/>
            <person name="Brautigam A."/>
            <person name="Baker B.J."/>
            <person name="Banfield J.F."/>
            <person name="Garavito R.M."/>
            <person name="Carr K."/>
            <person name="Wilkerson C."/>
            <person name="Rensing S.A."/>
            <person name="Gagneul D."/>
            <person name="Dickenson N.E."/>
            <person name="Oesterhelt C."/>
            <person name="Lercher M.J."/>
            <person name="Weber A.P."/>
        </authorList>
    </citation>
    <scope>NUCLEOTIDE SEQUENCE [LARGE SCALE GENOMIC DNA]</scope>
    <source>
        <strain evidence="2">074W</strain>
    </source>
</reference>
<dbReference type="Gramene" id="EME31030">
    <property type="protein sequence ID" value="EME31030"/>
    <property type="gene ID" value="Gasu_17890"/>
</dbReference>
<keyword evidence="2" id="KW-1185">Reference proteome</keyword>
<dbReference type="RefSeq" id="XP_005707550.1">
    <property type="nucleotide sequence ID" value="XM_005707493.1"/>
</dbReference>
<evidence type="ECO:0000313" key="2">
    <source>
        <dbReference type="Proteomes" id="UP000030680"/>
    </source>
</evidence>
<proteinExistence type="predicted"/>
<dbReference type="EMBL" id="KB454495">
    <property type="protein sequence ID" value="EME31030.1"/>
    <property type="molecule type" value="Genomic_DNA"/>
</dbReference>
<evidence type="ECO:0000313" key="1">
    <source>
        <dbReference type="EMBL" id="EME31030.1"/>
    </source>
</evidence>
<gene>
    <name evidence="1" type="ORF">Gasu_17890</name>
</gene>
<dbReference type="GeneID" id="17089716"/>
<dbReference type="Proteomes" id="UP000030680">
    <property type="component" value="Unassembled WGS sequence"/>
</dbReference>
<protein>
    <submittedName>
        <fullName evidence="1">Uncharacterized protein</fullName>
    </submittedName>
</protein>
<dbReference type="AlphaFoldDB" id="M2X3N3"/>
<sequence length="94" mass="11737">MTEITPLFNLETRIHEEENSEEVCLPRKLNYIVQRLYTEDQTKHQSYFLNKKRIHYYRRQMKSWRVLRFPLQSLVQGKHLQFSRMGKKKRRRLL</sequence>
<accession>M2X3N3</accession>
<name>M2X3N3_GALSU</name>
<organism evidence="1 2">
    <name type="scientific">Galdieria sulphuraria</name>
    <name type="common">Red alga</name>
    <dbReference type="NCBI Taxonomy" id="130081"/>
    <lineage>
        <taxon>Eukaryota</taxon>
        <taxon>Rhodophyta</taxon>
        <taxon>Bangiophyceae</taxon>
        <taxon>Galdieriales</taxon>
        <taxon>Galdieriaceae</taxon>
        <taxon>Galdieria</taxon>
    </lineage>
</organism>
<dbReference type="KEGG" id="gsl:Gasu_17890"/>